<accession>A0ABX5XHA3</accession>
<proteinExistence type="predicted"/>
<dbReference type="EMBL" id="CP036432">
    <property type="protein sequence ID" value="QDV81363.1"/>
    <property type="molecule type" value="Genomic_DNA"/>
</dbReference>
<dbReference type="Proteomes" id="UP000318081">
    <property type="component" value="Chromosome"/>
</dbReference>
<reference evidence="1 2" key="1">
    <citation type="submission" date="2019-02" db="EMBL/GenBank/DDBJ databases">
        <title>Deep-cultivation of Planctomycetes and their phenomic and genomic characterization uncovers novel biology.</title>
        <authorList>
            <person name="Wiegand S."/>
            <person name="Jogler M."/>
            <person name="Boedeker C."/>
            <person name="Pinto D."/>
            <person name="Vollmers J."/>
            <person name="Rivas-Marin E."/>
            <person name="Kohn T."/>
            <person name="Peeters S.H."/>
            <person name="Heuer A."/>
            <person name="Rast P."/>
            <person name="Oberbeckmann S."/>
            <person name="Bunk B."/>
            <person name="Jeske O."/>
            <person name="Meyerdierks A."/>
            <person name="Storesund J.E."/>
            <person name="Kallscheuer N."/>
            <person name="Luecker S."/>
            <person name="Lage O.M."/>
            <person name="Pohl T."/>
            <person name="Merkel B.J."/>
            <person name="Hornburger P."/>
            <person name="Mueller R.-W."/>
            <person name="Bruemmer F."/>
            <person name="Labrenz M."/>
            <person name="Spormann A.M."/>
            <person name="Op den Camp H."/>
            <person name="Overmann J."/>
            <person name="Amann R."/>
            <person name="Jetten M.S.M."/>
            <person name="Mascher T."/>
            <person name="Medema M.H."/>
            <person name="Devos D.P."/>
            <person name="Kaster A.-K."/>
            <person name="Ovreas L."/>
            <person name="Rohde M."/>
            <person name="Galperin M.Y."/>
            <person name="Jogler C."/>
        </authorList>
    </citation>
    <scope>NUCLEOTIDE SEQUENCE [LARGE SCALE GENOMIC DNA]</scope>
    <source>
        <strain evidence="1 2">TBK1r</strain>
    </source>
</reference>
<sequence>MNSHVCRMSFRPSVRFQAMRDSVIAIRRKLSSVRGGREVRGVVKDAKQICQAIEKLTAYGSICDAENLDDVECLVEDLVSQLAVFIDRILTFQIR</sequence>
<gene>
    <name evidence="1" type="ORF">TBK1r_02780</name>
</gene>
<name>A0ABX5XHA3_9BACT</name>
<organism evidence="1 2">
    <name type="scientific">Stieleria magnilauensis</name>
    <dbReference type="NCBI Taxonomy" id="2527963"/>
    <lineage>
        <taxon>Bacteria</taxon>
        <taxon>Pseudomonadati</taxon>
        <taxon>Planctomycetota</taxon>
        <taxon>Planctomycetia</taxon>
        <taxon>Pirellulales</taxon>
        <taxon>Pirellulaceae</taxon>
        <taxon>Stieleria</taxon>
    </lineage>
</organism>
<protein>
    <submittedName>
        <fullName evidence="1">Uncharacterized protein</fullName>
    </submittedName>
</protein>
<evidence type="ECO:0000313" key="2">
    <source>
        <dbReference type="Proteomes" id="UP000318081"/>
    </source>
</evidence>
<keyword evidence="2" id="KW-1185">Reference proteome</keyword>
<evidence type="ECO:0000313" key="1">
    <source>
        <dbReference type="EMBL" id="QDV81363.1"/>
    </source>
</evidence>